<proteinExistence type="predicted"/>
<comment type="caution">
    <text evidence="1">The sequence shown here is derived from an EMBL/GenBank/DDBJ whole genome shotgun (WGS) entry which is preliminary data.</text>
</comment>
<sequence>MAEFARGDGGFEYENGSNAACNVVNRHLLFGHLTVERMSSFKIGGHAH</sequence>
<gene>
    <name evidence="1" type="ORF">LZA78_12765</name>
</gene>
<dbReference type="Proteomes" id="UP001521181">
    <property type="component" value="Unassembled WGS sequence"/>
</dbReference>
<evidence type="ECO:0000313" key="2">
    <source>
        <dbReference type="Proteomes" id="UP001521181"/>
    </source>
</evidence>
<reference evidence="1 2" key="1">
    <citation type="submission" date="2021-12" db="EMBL/GenBank/DDBJ databases">
        <title>Sinirhodobacter sp. WL0062 is a bacterium isolated from seawater.</title>
        <authorList>
            <person name="Wang L."/>
            <person name="He W."/>
            <person name="Zhang D.-F."/>
        </authorList>
    </citation>
    <scope>NUCLEOTIDE SEQUENCE [LARGE SCALE GENOMIC DNA]</scope>
    <source>
        <strain evidence="1 2">WL0062</strain>
    </source>
</reference>
<organism evidence="1 2">
    <name type="scientific">Rhodobacter flavimaris</name>
    <dbReference type="NCBI Taxonomy" id="2907145"/>
    <lineage>
        <taxon>Bacteria</taxon>
        <taxon>Pseudomonadati</taxon>
        <taxon>Pseudomonadota</taxon>
        <taxon>Alphaproteobacteria</taxon>
        <taxon>Rhodobacterales</taxon>
        <taxon>Rhodobacter group</taxon>
        <taxon>Rhodobacter</taxon>
    </lineage>
</organism>
<protein>
    <submittedName>
        <fullName evidence="1">Uncharacterized protein</fullName>
    </submittedName>
</protein>
<name>A0ABS8Z0E4_9RHOB</name>
<accession>A0ABS8Z0E4</accession>
<evidence type="ECO:0000313" key="1">
    <source>
        <dbReference type="EMBL" id="MCE5974357.1"/>
    </source>
</evidence>
<dbReference type="RefSeq" id="WP_233677325.1">
    <property type="nucleotide sequence ID" value="NZ_JAJUOS010000010.1"/>
</dbReference>
<keyword evidence="2" id="KW-1185">Reference proteome</keyword>
<dbReference type="EMBL" id="JAJUOS010000010">
    <property type="protein sequence ID" value="MCE5974357.1"/>
    <property type="molecule type" value="Genomic_DNA"/>
</dbReference>